<comment type="caution">
    <text evidence="2">The sequence shown here is derived from an EMBL/GenBank/DDBJ whole genome shotgun (WGS) entry which is preliminary data.</text>
</comment>
<feature type="compositionally biased region" description="Low complexity" evidence="1">
    <location>
        <begin position="9"/>
        <end position="22"/>
    </location>
</feature>
<dbReference type="EMBL" id="AVOT02028396">
    <property type="protein sequence ID" value="MBW0520866.1"/>
    <property type="molecule type" value="Genomic_DNA"/>
</dbReference>
<name>A0A9Q3EL61_9BASI</name>
<keyword evidence="3" id="KW-1185">Reference proteome</keyword>
<feature type="region of interest" description="Disordered" evidence="1">
    <location>
        <begin position="121"/>
        <end position="242"/>
    </location>
</feature>
<feature type="compositionally biased region" description="Basic and acidic residues" evidence="1">
    <location>
        <begin position="202"/>
        <end position="214"/>
    </location>
</feature>
<feature type="region of interest" description="Disordered" evidence="1">
    <location>
        <begin position="1"/>
        <end position="73"/>
    </location>
</feature>
<organism evidence="2 3">
    <name type="scientific">Austropuccinia psidii MF-1</name>
    <dbReference type="NCBI Taxonomy" id="1389203"/>
    <lineage>
        <taxon>Eukaryota</taxon>
        <taxon>Fungi</taxon>
        <taxon>Dikarya</taxon>
        <taxon>Basidiomycota</taxon>
        <taxon>Pucciniomycotina</taxon>
        <taxon>Pucciniomycetes</taxon>
        <taxon>Pucciniales</taxon>
        <taxon>Sphaerophragmiaceae</taxon>
        <taxon>Austropuccinia</taxon>
    </lineage>
</organism>
<evidence type="ECO:0000313" key="3">
    <source>
        <dbReference type="Proteomes" id="UP000765509"/>
    </source>
</evidence>
<feature type="compositionally biased region" description="Polar residues" evidence="1">
    <location>
        <begin position="190"/>
        <end position="200"/>
    </location>
</feature>
<feature type="compositionally biased region" description="Basic and acidic residues" evidence="1">
    <location>
        <begin position="167"/>
        <end position="185"/>
    </location>
</feature>
<feature type="compositionally biased region" description="Polar residues" evidence="1">
    <location>
        <begin position="63"/>
        <end position="73"/>
    </location>
</feature>
<accession>A0A9Q3EL61</accession>
<reference evidence="2" key="1">
    <citation type="submission" date="2021-03" db="EMBL/GenBank/DDBJ databases">
        <title>Draft genome sequence of rust myrtle Austropuccinia psidii MF-1, a brazilian biotype.</title>
        <authorList>
            <person name="Quecine M.C."/>
            <person name="Pachon D.M.R."/>
            <person name="Bonatelli M.L."/>
            <person name="Correr F.H."/>
            <person name="Franceschini L.M."/>
            <person name="Leite T.F."/>
            <person name="Margarido G.R.A."/>
            <person name="Almeida C.A."/>
            <person name="Ferrarezi J.A."/>
            <person name="Labate C.A."/>
        </authorList>
    </citation>
    <scope>NUCLEOTIDE SEQUENCE</scope>
    <source>
        <strain evidence="2">MF-1</strain>
    </source>
</reference>
<dbReference type="AlphaFoldDB" id="A0A9Q3EL61"/>
<sequence>SLPRDNSSDSEVSESSIEIQISPEPRGLITKEPVKGPEGNSIRKSKGQDCQPRGEAQMEDARASTSSQRLASNFDTLIESPEADMTAIPVVQPESFPTGNNRNMQFSIKELVYGGKAVGVENSSKSLDRHNELISSSEEAYGPRKERGSSEGLDTHFLQRTSPTDKSLVEKPKHVVRGLEEEVGPRKRQQPSGSSPSLNKCQKMERNPQREIRRASKRPRERKILSGTSLTHRTTEFPRKRRQPWTMCSIWKKLLWNSKTRRRKE</sequence>
<gene>
    <name evidence="2" type="ORF">O181_060581</name>
</gene>
<evidence type="ECO:0000256" key="1">
    <source>
        <dbReference type="SAM" id="MobiDB-lite"/>
    </source>
</evidence>
<dbReference type="Proteomes" id="UP000765509">
    <property type="component" value="Unassembled WGS sequence"/>
</dbReference>
<protein>
    <submittedName>
        <fullName evidence="2">Uncharacterized protein</fullName>
    </submittedName>
</protein>
<feature type="non-terminal residue" evidence="2">
    <location>
        <position position="1"/>
    </location>
</feature>
<proteinExistence type="predicted"/>
<evidence type="ECO:0000313" key="2">
    <source>
        <dbReference type="EMBL" id="MBW0520866.1"/>
    </source>
</evidence>